<sequence>MDYSLGDSWFEKEWLRKELLTLQQLRKQNSAVDDTFFPYGLVLADIQARGVQPVVYDQYTVGFDVERTVTYVSAALDYIKRKSKELQTDAWLCVYDRRSKQLSWSHTNFVLYRYNQQVAEQRIGRILMNAKIEQLKMDADKPGAMEYRCAVANAAVGSPISKVAYPPKVFHSLPETQYESLVKNRAVSLAPKRVLGANLPSQQTKKRSCLERLPDNVHVYYPRDFTRVLSSQGSEGCTQIAKEAIPSHSIQSAPIEGFASGPGIISADLPLKCIEADTPLSPHDSIEIKQKEFQHYAIPLVSSGKIGSGPKVKNPPHFAIQLSSPGGFGSGLDLTKN</sequence>
<dbReference type="EMBL" id="PHWZ01000034">
    <property type="protein sequence ID" value="TEY81165.1"/>
    <property type="molecule type" value="Genomic_DNA"/>
</dbReference>
<evidence type="ECO:0000313" key="1">
    <source>
        <dbReference type="EMBL" id="TEY81165.1"/>
    </source>
</evidence>
<accession>A0A4Y8DD63</accession>
<comment type="caution">
    <text evidence="1">The sequence shown here is derived from an EMBL/GenBank/DDBJ whole genome shotgun (WGS) entry which is preliminary data.</text>
</comment>
<proteinExistence type="predicted"/>
<keyword evidence="2" id="KW-1185">Reference proteome</keyword>
<organism evidence="1 2">
    <name type="scientific">Botryotinia calthae</name>
    <dbReference type="NCBI Taxonomy" id="38488"/>
    <lineage>
        <taxon>Eukaryota</taxon>
        <taxon>Fungi</taxon>
        <taxon>Dikarya</taxon>
        <taxon>Ascomycota</taxon>
        <taxon>Pezizomycotina</taxon>
        <taxon>Leotiomycetes</taxon>
        <taxon>Helotiales</taxon>
        <taxon>Sclerotiniaceae</taxon>
        <taxon>Botryotinia</taxon>
    </lineage>
</organism>
<dbReference type="OrthoDB" id="3555692at2759"/>
<dbReference type="AlphaFoldDB" id="A0A4Y8DD63"/>
<gene>
    <name evidence="1" type="ORF">BOTCAL_0034g00290</name>
</gene>
<dbReference type="Proteomes" id="UP000297299">
    <property type="component" value="Unassembled WGS sequence"/>
</dbReference>
<reference evidence="1 2" key="1">
    <citation type="submission" date="2017-11" db="EMBL/GenBank/DDBJ databases">
        <title>Comparative genomics of Botrytis spp.</title>
        <authorList>
            <person name="Valero-Jimenez C.A."/>
            <person name="Tapia P."/>
            <person name="Veloso J."/>
            <person name="Silva-Moreno E."/>
            <person name="Staats M."/>
            <person name="Valdes J.H."/>
            <person name="Van Kan J.A.L."/>
        </authorList>
    </citation>
    <scope>NUCLEOTIDE SEQUENCE [LARGE SCALE GENOMIC DNA]</scope>
    <source>
        <strain evidence="1 2">MUCL2830</strain>
    </source>
</reference>
<protein>
    <submittedName>
        <fullName evidence="1">Uncharacterized protein</fullName>
    </submittedName>
</protein>
<name>A0A4Y8DD63_9HELO</name>
<evidence type="ECO:0000313" key="2">
    <source>
        <dbReference type="Proteomes" id="UP000297299"/>
    </source>
</evidence>